<evidence type="ECO:0000313" key="4">
    <source>
        <dbReference type="Proteomes" id="UP000290289"/>
    </source>
</evidence>
<dbReference type="AlphaFoldDB" id="A0A498I355"/>
<evidence type="ECO:0000259" key="2">
    <source>
        <dbReference type="Pfam" id="PF13966"/>
    </source>
</evidence>
<protein>
    <recommendedName>
        <fullName evidence="2">Reverse transcriptase zinc-binding domain-containing protein</fullName>
    </recommendedName>
</protein>
<feature type="region of interest" description="Disordered" evidence="1">
    <location>
        <begin position="1"/>
        <end position="26"/>
    </location>
</feature>
<evidence type="ECO:0000313" key="3">
    <source>
        <dbReference type="EMBL" id="RXH76475.1"/>
    </source>
</evidence>
<dbReference type="InterPro" id="IPR026960">
    <property type="entry name" value="RVT-Znf"/>
</dbReference>
<dbReference type="Proteomes" id="UP000290289">
    <property type="component" value="Chromosome 14"/>
</dbReference>
<accession>A0A498I355</accession>
<reference evidence="3 4" key="1">
    <citation type="submission" date="2018-10" db="EMBL/GenBank/DDBJ databases">
        <title>A high-quality apple genome assembly.</title>
        <authorList>
            <person name="Hu J."/>
        </authorList>
    </citation>
    <scope>NUCLEOTIDE SEQUENCE [LARGE SCALE GENOMIC DNA]</scope>
    <source>
        <strain evidence="4">cv. HFTH1</strain>
        <tissue evidence="3">Young leaf</tissue>
    </source>
</reference>
<evidence type="ECO:0000256" key="1">
    <source>
        <dbReference type="SAM" id="MobiDB-lite"/>
    </source>
</evidence>
<comment type="caution">
    <text evidence="3">The sequence shown here is derived from an EMBL/GenBank/DDBJ whole genome shotgun (WGS) entry which is preliminary data.</text>
</comment>
<dbReference type="Pfam" id="PF13966">
    <property type="entry name" value="zf-RVT"/>
    <property type="match status" value="1"/>
</dbReference>
<organism evidence="3 4">
    <name type="scientific">Malus domestica</name>
    <name type="common">Apple</name>
    <name type="synonym">Pyrus malus</name>
    <dbReference type="NCBI Taxonomy" id="3750"/>
    <lineage>
        <taxon>Eukaryota</taxon>
        <taxon>Viridiplantae</taxon>
        <taxon>Streptophyta</taxon>
        <taxon>Embryophyta</taxon>
        <taxon>Tracheophyta</taxon>
        <taxon>Spermatophyta</taxon>
        <taxon>Magnoliopsida</taxon>
        <taxon>eudicotyledons</taxon>
        <taxon>Gunneridae</taxon>
        <taxon>Pentapetalae</taxon>
        <taxon>rosids</taxon>
        <taxon>fabids</taxon>
        <taxon>Rosales</taxon>
        <taxon>Rosaceae</taxon>
        <taxon>Amygdaloideae</taxon>
        <taxon>Maleae</taxon>
        <taxon>Malus</taxon>
    </lineage>
</organism>
<keyword evidence="4" id="KW-1185">Reference proteome</keyword>
<name>A0A498I355_MALDO</name>
<sequence length="202" mass="22970">MQNETDNNGTSSQPSTTVTSNTPTHPFSSMTTMVHIKLDRSNYPLWLAQIESLKFYRRCCLNTLPTRANLKRRKIITTENCLSCDGDPEGVEHTLLECPRSASIWFSSPLCLRMERHIHVVVFVCGWLRWISTANPKLGCRNLGSGTVSRNAAYRQSLKKWEKPDVGWLKCKFGCAWDELGELGGIGVVIEMRMVLLWQVHQ</sequence>
<proteinExistence type="predicted"/>
<dbReference type="EMBL" id="RDQH01000340">
    <property type="protein sequence ID" value="RXH76475.1"/>
    <property type="molecule type" value="Genomic_DNA"/>
</dbReference>
<feature type="domain" description="Reverse transcriptase zinc-binding" evidence="2">
    <location>
        <begin position="55"/>
        <end position="105"/>
    </location>
</feature>
<gene>
    <name evidence="3" type="ORF">DVH24_019363</name>
</gene>